<evidence type="ECO:0000313" key="3">
    <source>
        <dbReference type="Proteomes" id="UP001556631"/>
    </source>
</evidence>
<proteinExistence type="predicted"/>
<reference evidence="2 3" key="1">
    <citation type="submission" date="2024-07" db="EMBL/GenBank/DDBJ databases">
        <authorList>
            <person name="Lee S."/>
            <person name="Kang M."/>
        </authorList>
    </citation>
    <scope>NUCLEOTIDE SEQUENCE [LARGE SCALE GENOMIC DNA]</scope>
    <source>
        <strain evidence="2 3">DS6</strain>
    </source>
</reference>
<keyword evidence="3" id="KW-1185">Reference proteome</keyword>
<dbReference type="InterPro" id="IPR029058">
    <property type="entry name" value="AB_hydrolase_fold"/>
</dbReference>
<dbReference type="EMBL" id="JBFPJR010000003">
    <property type="protein sequence ID" value="MEX0426549.1"/>
    <property type="molecule type" value="Genomic_DNA"/>
</dbReference>
<dbReference type="InterPro" id="IPR050266">
    <property type="entry name" value="AB_hydrolase_sf"/>
</dbReference>
<accession>A0ABV3SUD2</accession>
<organism evidence="2 3">
    <name type="scientific">Nocardioides eburneus</name>
    <dbReference type="NCBI Taxonomy" id="3231482"/>
    <lineage>
        <taxon>Bacteria</taxon>
        <taxon>Bacillati</taxon>
        <taxon>Actinomycetota</taxon>
        <taxon>Actinomycetes</taxon>
        <taxon>Propionibacteriales</taxon>
        <taxon>Nocardioidaceae</taxon>
        <taxon>Nocardioides</taxon>
    </lineage>
</organism>
<comment type="caution">
    <text evidence="2">The sequence shown here is derived from an EMBL/GenBank/DDBJ whole genome shotgun (WGS) entry which is preliminary data.</text>
</comment>
<name>A0ABV3SUD2_9ACTN</name>
<dbReference type="GO" id="GO:0016787">
    <property type="term" value="F:hydrolase activity"/>
    <property type="evidence" value="ECO:0007669"/>
    <property type="project" value="UniProtKB-KW"/>
</dbReference>
<dbReference type="Pfam" id="PF00561">
    <property type="entry name" value="Abhydrolase_1"/>
    <property type="match status" value="1"/>
</dbReference>
<dbReference type="PANTHER" id="PTHR43798">
    <property type="entry name" value="MONOACYLGLYCEROL LIPASE"/>
    <property type="match status" value="1"/>
</dbReference>
<feature type="domain" description="AB hydrolase-1" evidence="1">
    <location>
        <begin position="39"/>
        <end position="286"/>
    </location>
</feature>
<dbReference type="PRINTS" id="PR00412">
    <property type="entry name" value="EPOXHYDRLASE"/>
</dbReference>
<dbReference type="Gene3D" id="3.40.50.1820">
    <property type="entry name" value="alpha/beta hydrolase"/>
    <property type="match status" value="1"/>
</dbReference>
<protein>
    <submittedName>
        <fullName evidence="2">Alpha/beta fold hydrolase</fullName>
    </submittedName>
</protein>
<dbReference type="Proteomes" id="UP001556631">
    <property type="component" value="Unassembled WGS sequence"/>
</dbReference>
<gene>
    <name evidence="2" type="ORF">AB3X52_02880</name>
</gene>
<evidence type="ECO:0000259" key="1">
    <source>
        <dbReference type="Pfam" id="PF00561"/>
    </source>
</evidence>
<dbReference type="InterPro" id="IPR000639">
    <property type="entry name" value="Epox_hydrolase-like"/>
</dbReference>
<sequence length="309" mass="33807">MTLPRAVVESTVAFRDVMSDDGTLLRAWTNDPDGVIDGPTVLLCNGLGTSPWNWPALLHTDCGVRVVSWHHRGTSGSDRPLDPEQVGLDQFVEDALSVMDHFGLERPVVMGWSVGVATMFELAAAHPERVGGLFAVAGVPGDTFSTTLGPLRMPRPAARAVTLTASRVLRVAGRLLTPLAARLEVGPRLIDVLAHTGLMFKVPDPELAALALQEFLSTPVEWYFHLAVRTSHHSRVSLRRIKVPCLFVAGTWDVLAGARHMAAAAQQVRDGTYVEIRGSHFVQMEQPDLVHQLLVDFLRRVDVLRSVSR</sequence>
<dbReference type="RefSeq" id="WP_367991269.1">
    <property type="nucleotide sequence ID" value="NZ_JBFPJR010000003.1"/>
</dbReference>
<evidence type="ECO:0000313" key="2">
    <source>
        <dbReference type="EMBL" id="MEX0426549.1"/>
    </source>
</evidence>
<dbReference type="InterPro" id="IPR000073">
    <property type="entry name" value="AB_hydrolase_1"/>
</dbReference>
<keyword evidence="2" id="KW-0378">Hydrolase</keyword>
<dbReference type="SUPFAM" id="SSF53474">
    <property type="entry name" value="alpha/beta-Hydrolases"/>
    <property type="match status" value="1"/>
</dbReference>